<dbReference type="InterPro" id="IPR009057">
    <property type="entry name" value="Homeodomain-like_sf"/>
</dbReference>
<gene>
    <name evidence="3" type="ORF">H257_09056</name>
</gene>
<dbReference type="OrthoDB" id="74624at2759"/>
<dbReference type="GO" id="GO:0003676">
    <property type="term" value="F:nucleic acid binding"/>
    <property type="evidence" value="ECO:0007669"/>
    <property type="project" value="InterPro"/>
</dbReference>
<evidence type="ECO:0000313" key="3">
    <source>
        <dbReference type="EMBL" id="ETV77170.1"/>
    </source>
</evidence>
<proteinExistence type="predicted"/>
<name>W4GBY1_APHAT</name>
<organism evidence="3">
    <name type="scientific">Aphanomyces astaci</name>
    <name type="common">Crayfish plague agent</name>
    <dbReference type="NCBI Taxonomy" id="112090"/>
    <lineage>
        <taxon>Eukaryota</taxon>
        <taxon>Sar</taxon>
        <taxon>Stramenopiles</taxon>
        <taxon>Oomycota</taxon>
        <taxon>Saprolegniomycetes</taxon>
        <taxon>Saprolegniales</taxon>
        <taxon>Verrucalvaceae</taxon>
        <taxon>Aphanomyces</taxon>
    </lineage>
</organism>
<dbReference type="InterPro" id="IPR056671">
    <property type="entry name" value="DUF7769"/>
</dbReference>
<feature type="compositionally biased region" description="Polar residues" evidence="1">
    <location>
        <begin position="176"/>
        <end position="190"/>
    </location>
</feature>
<dbReference type="AlphaFoldDB" id="W4GBY1"/>
<dbReference type="Pfam" id="PF24964">
    <property type="entry name" value="DUF7769"/>
    <property type="match status" value="1"/>
</dbReference>
<dbReference type="PANTHER" id="PTHR47169">
    <property type="entry name" value="OS01G0541250 PROTEIN"/>
    <property type="match status" value="1"/>
</dbReference>
<feature type="region of interest" description="Disordered" evidence="1">
    <location>
        <begin position="161"/>
        <end position="196"/>
    </location>
</feature>
<reference evidence="3" key="1">
    <citation type="submission" date="2013-12" db="EMBL/GenBank/DDBJ databases">
        <title>The Genome Sequence of Aphanomyces astaci APO3.</title>
        <authorList>
            <consortium name="The Broad Institute Genomics Platform"/>
            <person name="Russ C."/>
            <person name="Tyler B."/>
            <person name="van West P."/>
            <person name="Dieguez-Uribeondo J."/>
            <person name="Young S.K."/>
            <person name="Zeng Q."/>
            <person name="Gargeya S."/>
            <person name="Fitzgerald M."/>
            <person name="Abouelleil A."/>
            <person name="Alvarado L."/>
            <person name="Chapman S.B."/>
            <person name="Gainer-Dewar J."/>
            <person name="Goldberg J."/>
            <person name="Griggs A."/>
            <person name="Gujja S."/>
            <person name="Hansen M."/>
            <person name="Howarth C."/>
            <person name="Imamovic A."/>
            <person name="Ireland A."/>
            <person name="Larimer J."/>
            <person name="McCowan C."/>
            <person name="Murphy C."/>
            <person name="Pearson M."/>
            <person name="Poon T.W."/>
            <person name="Priest M."/>
            <person name="Roberts A."/>
            <person name="Saif S."/>
            <person name="Shea T."/>
            <person name="Sykes S."/>
            <person name="Wortman J."/>
            <person name="Nusbaum C."/>
            <person name="Birren B."/>
        </authorList>
    </citation>
    <scope>NUCLEOTIDE SEQUENCE [LARGE SCALE GENOMIC DNA]</scope>
    <source>
        <strain evidence="3">APO3</strain>
    </source>
</reference>
<dbReference type="VEuPathDB" id="FungiDB:H257_09056"/>
<dbReference type="SUPFAM" id="SSF46689">
    <property type="entry name" value="Homeodomain-like"/>
    <property type="match status" value="1"/>
</dbReference>
<dbReference type="PANTHER" id="PTHR47169:SF2">
    <property type="entry name" value="OS01G0541250 PROTEIN"/>
    <property type="match status" value="1"/>
</dbReference>
<evidence type="ECO:0000256" key="1">
    <source>
        <dbReference type="SAM" id="MobiDB-lite"/>
    </source>
</evidence>
<accession>W4GBY1</accession>
<evidence type="ECO:0000259" key="2">
    <source>
        <dbReference type="Pfam" id="PF24964"/>
    </source>
</evidence>
<dbReference type="InterPro" id="IPR036397">
    <property type="entry name" value="RNaseH_sf"/>
</dbReference>
<dbReference type="RefSeq" id="XP_009833476.1">
    <property type="nucleotide sequence ID" value="XM_009835174.1"/>
</dbReference>
<feature type="domain" description="DUF7769" evidence="2">
    <location>
        <begin position="22"/>
        <end position="59"/>
    </location>
</feature>
<dbReference type="EMBL" id="KI913134">
    <property type="protein sequence ID" value="ETV77170.1"/>
    <property type="molecule type" value="Genomic_DNA"/>
</dbReference>
<dbReference type="GeneID" id="20811052"/>
<sequence length="444" mass="49394">MSTPPRSSRELTEVTKLDLSIALQELARLGKLPRGTINMVATRFGIDRSTVRKVWQCYQQGSMKSRKKGRVGRKHRHKIQDIIAKIREVPQGQRTTMRDLSLATGLSISTLRRALHKGTVTRRSSRLKPLLTDPTRINVWAFAVLTLCLPRTTSLRIEPRSPKASHLLMTPPPTPSATVAQTSAQPTSKPASPAWSTAGAGTLPEIEFSGMWDVVHLDEKWFNAEKDCRKVYLVDGEEADGFDGKIGIWPFVSKTPAVQNSRNRPAGTMVTTLVNVDGATYRDYVLNKFVPAIKEKFPSVSKRVVLQHDNFTPHSTIDDAALAQVSTDGWTFVVRRQPPNSPYLNVLDLGFFASIQSLQYKVVSRSVDDVIASTLMAFGMLNDEKLANVFLTLQAVMRLVLEHRGGNHFKLPHLHKDAMRRAGTLMLNVTCPVSLLVAANMLQQ</sequence>
<protein>
    <recommendedName>
        <fullName evidence="2">DUF7769 domain-containing protein</fullName>
    </recommendedName>
</protein>
<dbReference type="Gene3D" id="3.30.420.10">
    <property type="entry name" value="Ribonuclease H-like superfamily/Ribonuclease H"/>
    <property type="match status" value="1"/>
</dbReference>